<reference evidence="1" key="1">
    <citation type="submission" date="2019-08" db="EMBL/GenBank/DDBJ databases">
        <authorList>
            <person name="Kucharzyk K."/>
            <person name="Murdoch R.W."/>
            <person name="Higgins S."/>
            <person name="Loffler F."/>
        </authorList>
    </citation>
    <scope>NUCLEOTIDE SEQUENCE</scope>
</reference>
<evidence type="ECO:0000313" key="1">
    <source>
        <dbReference type="EMBL" id="MPL97462.1"/>
    </source>
</evidence>
<sequence length="59" mass="6649">MISACPMMNVKQNSLKLKIIHPTVLTVALHLAYAIHAPDLHLLPLYILKQSSWNLTQKS</sequence>
<comment type="caution">
    <text evidence="1">The sequence shown here is derived from an EMBL/GenBank/DDBJ whole genome shotgun (WGS) entry which is preliminary data.</text>
</comment>
<dbReference type="AlphaFoldDB" id="A0A644W436"/>
<gene>
    <name evidence="1" type="ORF">SDC9_43653</name>
</gene>
<dbReference type="EMBL" id="VSSQ01000557">
    <property type="protein sequence ID" value="MPL97462.1"/>
    <property type="molecule type" value="Genomic_DNA"/>
</dbReference>
<name>A0A644W436_9ZZZZ</name>
<organism evidence="1">
    <name type="scientific">bioreactor metagenome</name>
    <dbReference type="NCBI Taxonomy" id="1076179"/>
    <lineage>
        <taxon>unclassified sequences</taxon>
        <taxon>metagenomes</taxon>
        <taxon>ecological metagenomes</taxon>
    </lineage>
</organism>
<proteinExistence type="predicted"/>
<protein>
    <submittedName>
        <fullName evidence="1">Uncharacterized protein</fullName>
    </submittedName>
</protein>
<accession>A0A644W436</accession>